<keyword evidence="2" id="KW-1133">Transmembrane helix</keyword>
<name>A0ABQ9WRQ0_9EUKA</name>
<keyword evidence="2" id="KW-0472">Membrane</keyword>
<reference evidence="3 4" key="1">
    <citation type="journal article" date="2022" name="bioRxiv">
        <title>Genomics of Preaxostyla Flagellates Illuminates Evolutionary Transitions and the Path Towards Mitochondrial Loss.</title>
        <authorList>
            <person name="Novak L.V.F."/>
            <person name="Treitli S.C."/>
            <person name="Pyrih J."/>
            <person name="Halakuc P."/>
            <person name="Pipaliya S.V."/>
            <person name="Vacek V."/>
            <person name="Brzon O."/>
            <person name="Soukal P."/>
            <person name="Eme L."/>
            <person name="Dacks J.B."/>
            <person name="Karnkowska A."/>
            <person name="Elias M."/>
            <person name="Hampl V."/>
        </authorList>
    </citation>
    <scope>NUCLEOTIDE SEQUENCE [LARGE SCALE GENOMIC DNA]</scope>
    <source>
        <strain evidence="3">NAU3</strain>
        <tissue evidence="3">Gut</tissue>
    </source>
</reference>
<accession>A0ABQ9WRQ0</accession>
<evidence type="ECO:0000256" key="2">
    <source>
        <dbReference type="SAM" id="Phobius"/>
    </source>
</evidence>
<evidence type="ECO:0000313" key="4">
    <source>
        <dbReference type="Proteomes" id="UP001281761"/>
    </source>
</evidence>
<comment type="caution">
    <text evidence="3">The sequence shown here is derived from an EMBL/GenBank/DDBJ whole genome shotgun (WGS) entry which is preliminary data.</text>
</comment>
<feature type="transmembrane region" description="Helical" evidence="2">
    <location>
        <begin position="2087"/>
        <end position="2110"/>
    </location>
</feature>
<gene>
    <name evidence="3" type="ORF">BLNAU_24368</name>
</gene>
<dbReference type="EMBL" id="JARBJD010000617">
    <property type="protein sequence ID" value="KAK2940720.1"/>
    <property type="molecule type" value="Genomic_DNA"/>
</dbReference>
<evidence type="ECO:0000313" key="3">
    <source>
        <dbReference type="EMBL" id="KAK2940720.1"/>
    </source>
</evidence>
<sequence>MTSSSVRPIEKESWCDCRQIVSGCDMTKSTNHLYGTLGMDINTGMDFLFKNSTFSNCLTDRVQSNTEETIDGKHFVTTGRKSYTSTNTYSSITFSFCTFRSMTYHHTLAIGGGGAISFSSTSSDLTIADCDFSDCNITGSGADGGAVSFLRNENAQSSILRVSRSGFHSCYASDCGGALSSGGTGYNYLDTCAFYGCSCANHGGSISFKACSEQLCQTSRSKRELRRFRGCKSTNEANSRDIIFGNYSVSTLPRVNVSNCDSSSGSPNVVFRTGGTSDSVYVPQVTKGMQILSTAVSHDSGVATVTVTTLNSLKGKMNVLLSGGTLPRLVVVTFAENNGAGSKIGIGTTTSGADGVLLSTVAYTALSSVISGHTPSTQFVYEATASLDASGNSTTVTLTGIGLTSGSYSVVMKDSAGQTKTITPSLSGTTTLTQSFSLYPNPSTLKFGETYTLTSVICGATSILLNDVKMATPIEPTRIERIGDETLNGEKTAMKSSSGEVELTGQVTILNVTHCVIILSVGESETSTQLKFGTEYEILNASSGGTRIFVNSNVKLVVPDPPIVTLISAPLTCAGTTFEVSVVGTKLPEGKTFKATLNSSHTFLVSFSSAESGSGTIKAGLESEVQFNTEYLMTSLVDSEDGSDEIVLVRAPKFLTPVGPTISKVEASLSLSTIENISIVVTGSNMIATGFELVVSEAGTSNEIRIPVTFSDSQTGTGEAVVFGSTELKYGTNYSVISVKNSVVIAALEGTISFLTPATPPRITSSQCVLGDTMKTKAKITIVGEGFPSGMAFSIGLIERSSNNDVSGTDLRLSSTFGGLIGSEVQTSHELWEEVYGSEGKVKYGAEYRITDLSISGYRCGVNAAVTLKVDPAPARVTDISSSLTGDREFVVFVLTCEELDESDKFSAEISLSSSPEQVFESSACTFVSASSLEFRVAVDVEGTSGVKYGTTYSLKRVFSSTVNVILHETDLVVPDPPIVSLISAPLTCAGTTFEVSIVGTKLPEGKTFKATLNNSHTFLVSFSSAESGSGTIKAGLESEVQFNTEYLMTSLVDSEDGSDEIVLVRAPKFLTPVGPTISKVEASLSLSTIENISIVVTGSNMIATGFELVVSEAGTSNEIRIPVTFSDSQTGTGEAVVFGSTELKYGTNYSVISVKNSVVIAALEGTISFLTPATPPRITSSQCVLGDTMKTKAKITIVGEGFPSGMAFSIGYRCGVNAAVTLKVDPAPARVTDISSSLTGDREFVVFVLTCEELDESDKFSAEISLSSSPEQVFESSACTFVSASSLEFRVAVDVEGTSGVKYGTTYSLKRVFSSTVNVILHETDLVVPDPPIVSLISAPLTCAGTTFEVSIVGTKLPEGKTFKATLNNSHTFLVSFSSAEKYLMTSLVDSEDGSDEIVLVRAPKFLTPVGPTISKVEASLSLSTIENISIVVTGSNMIATGFELVVSEAGTSNEIRIPVTFSDSQTGTGEAVVFGSTELKYGTNYSVISVKNSVVIAALEGTISFLTPATPPRITSSQCVLGDTMKTKAKITIVGEGFPSGMAFSIGLIERSSNNDVSGTDLRLSSTFGGLIGSEVQTSHELWEEVYGSEGKVKYGAEYRITDLSISGYRCGVNAAVTLKVDPAPARVTDISSSLTGDREFVVFVLTCEELDESDKFSAEISLSSSPEQVFESSACTFVSASSLEFRVAVDVEGTSGVKYGTTYSLKRVFSSTMNVILHETDLIVPNTPKITKAEFDFSNSLCSTCVIKLIGEGLPTTGVFIVELNGGLSFDISFSSSTDGQTSEMLLGYSNTLNFSETYPIISVKDVLTSEAIVVVSPVEIKTKARPTELIVFADSLSTDSSGFCGTKERACSSIDSAWKLAQHLGCSEVTIRLKKKASQTKAMGSQHEGGILKIDTSSFHDNIPTISSFPSARRNIHCSENGLIEIGSLNGGDGTGDTKSGFISSEDCTVTSTVINPNAPLFIPTLSSESSSSLDKKTGTFSIVICGSTLIPCGLWLEVFEMNKNKSEGEHKELELNLETTSSFTETEIVLSLALSSLSLLSPSLEWRGRLRFGENLGTNDSFVIQKSSSDRLAQSVRENMKWWLPVAIVVGVGLLGLILIIYLCYRRRKEKEQKSKMTKAEELDFQDNIEKMDVEDYRDTMGHTMLDSTADAIKGGELTRDKRTDLIRVDGEEEDRKEQAGDAKVMDVIKGHRPLPRRSTEQKLVRGLHNLSHFPNDVRDLSKLSPHRVFINGTELAFKLKDEELNTTKASFGTNVGEGKAHEEIRWRSPEEAIGEKKEKGGEEKEGTTTTNREIDHEKHRDGCDERVSAAVFGDAASSGWSAELGNEDADLRLSDDLS</sequence>
<organism evidence="3 4">
    <name type="scientific">Blattamonas nauphoetae</name>
    <dbReference type="NCBI Taxonomy" id="2049346"/>
    <lineage>
        <taxon>Eukaryota</taxon>
        <taxon>Metamonada</taxon>
        <taxon>Preaxostyla</taxon>
        <taxon>Oxymonadida</taxon>
        <taxon>Blattamonas</taxon>
    </lineage>
</organism>
<proteinExistence type="predicted"/>
<feature type="compositionally biased region" description="Basic and acidic residues" evidence="1">
    <location>
        <begin position="2264"/>
        <end position="2313"/>
    </location>
</feature>
<evidence type="ECO:0000256" key="1">
    <source>
        <dbReference type="SAM" id="MobiDB-lite"/>
    </source>
</evidence>
<feature type="region of interest" description="Disordered" evidence="1">
    <location>
        <begin position="2256"/>
        <end position="2344"/>
    </location>
</feature>
<keyword evidence="4" id="KW-1185">Reference proteome</keyword>
<protein>
    <submittedName>
        <fullName evidence="3">Uncharacterized protein</fullName>
    </submittedName>
</protein>
<feature type="compositionally biased region" description="Basic and acidic residues" evidence="1">
    <location>
        <begin position="2335"/>
        <end position="2344"/>
    </location>
</feature>
<keyword evidence="2" id="KW-0812">Transmembrane</keyword>
<dbReference type="Proteomes" id="UP001281761">
    <property type="component" value="Unassembled WGS sequence"/>
</dbReference>